<comment type="cofactor">
    <cofactor evidence="1">
        <name>FAD</name>
        <dbReference type="ChEBI" id="CHEBI:57692"/>
    </cofactor>
</comment>
<dbReference type="RefSeq" id="WP_170035273.1">
    <property type="nucleotide sequence ID" value="NZ_JABDTL010000001.1"/>
</dbReference>
<proteinExistence type="predicted"/>
<dbReference type="InterPro" id="IPR055178">
    <property type="entry name" value="RsdA/BaiN/AoA(So)-like_dom"/>
</dbReference>
<keyword evidence="8" id="KW-1185">Reference proteome</keyword>
<keyword evidence="4" id="KW-0472">Membrane</keyword>
<dbReference type="Gene3D" id="1.10.8.260">
    <property type="entry name" value="HI0933 insert domain-like"/>
    <property type="match status" value="1"/>
</dbReference>
<evidence type="ECO:0008006" key="9">
    <source>
        <dbReference type="Google" id="ProtNLM"/>
    </source>
</evidence>
<dbReference type="InterPro" id="IPR036188">
    <property type="entry name" value="FAD/NAD-bd_sf"/>
</dbReference>
<keyword evidence="2" id="KW-0285">Flavoprotein</keyword>
<name>A0A841H6T4_9BACT</name>
<sequence>MSNDTQNDPPIVVVGAGAAGTMAAIFAAAQGRRTLLVERTRDGGKKILISGGGRCNVLPSRVDPAQYFTESSRNTLKKMLLSWPLAEQRRFFEEELRIPLALEADSGKLFPRSNRARDVRDGLMDRALEAGVEQVFSSSVTGLRPSGSGWTVQLDGGREIASAAVILATGGLSVPATGSDGTGFRLVRQLGHTLNDTYAALTPLTTNPAVHADLSGVSLEVTLEAPLDKGSLRASGGFLFTHRGYSGPSVLNVSHLAVRSGGDPARRVPVLAQWTEMDAAAWEALLREPGPGAIGALVRRRLPQRLADQLLYEAGIDPERTRSQLRRDERARLVEVLARYPLPWTGDEGYKKAEVTGGGVPLAEVDPRTMESRVAPGLFLCGEILDCFGPIGGYNFCWAWSTGRAAGLGAAASLIRPT</sequence>
<evidence type="ECO:0000313" key="7">
    <source>
        <dbReference type="EMBL" id="MBB6073688.1"/>
    </source>
</evidence>
<evidence type="ECO:0000256" key="4">
    <source>
        <dbReference type="SAM" id="Phobius"/>
    </source>
</evidence>
<dbReference type="EMBL" id="JACHIA010000027">
    <property type="protein sequence ID" value="MBB6073688.1"/>
    <property type="molecule type" value="Genomic_DNA"/>
</dbReference>
<dbReference type="PRINTS" id="PR00411">
    <property type="entry name" value="PNDRDTASEI"/>
</dbReference>
<accession>A0A841H6T4</accession>
<dbReference type="Gene3D" id="2.40.30.10">
    <property type="entry name" value="Translation factors"/>
    <property type="match status" value="1"/>
</dbReference>
<keyword evidence="4" id="KW-1133">Transmembrane helix</keyword>
<dbReference type="PANTHER" id="PTHR42887">
    <property type="entry name" value="OS12G0638800 PROTEIN"/>
    <property type="match status" value="1"/>
</dbReference>
<dbReference type="Proteomes" id="UP000582837">
    <property type="component" value="Unassembled WGS sequence"/>
</dbReference>
<dbReference type="SUPFAM" id="SSF51905">
    <property type="entry name" value="FAD/NAD(P)-binding domain"/>
    <property type="match status" value="1"/>
</dbReference>
<gene>
    <name evidence="7" type="ORF">HNQ61_005359</name>
</gene>
<dbReference type="InterPro" id="IPR057661">
    <property type="entry name" value="RsdA/BaiN/AoA(So)_Rossmann"/>
</dbReference>
<feature type="domain" description="RsdA/BaiN/AoA(So)-like Rossmann fold-like" evidence="5">
    <location>
        <begin position="11"/>
        <end position="407"/>
    </location>
</feature>
<dbReference type="NCBIfam" id="TIGR00275">
    <property type="entry name" value="aminoacetone oxidase family FAD-binding enzyme"/>
    <property type="match status" value="1"/>
</dbReference>
<feature type="domain" description="RsdA/BaiN/AoA(So)-like insert" evidence="6">
    <location>
        <begin position="198"/>
        <end position="355"/>
    </location>
</feature>
<dbReference type="InterPro" id="IPR004792">
    <property type="entry name" value="BaiN-like"/>
</dbReference>
<dbReference type="Gene3D" id="3.50.50.60">
    <property type="entry name" value="FAD/NAD(P)-binding domain"/>
    <property type="match status" value="1"/>
</dbReference>
<dbReference type="SUPFAM" id="SSF160996">
    <property type="entry name" value="HI0933 insert domain-like"/>
    <property type="match status" value="1"/>
</dbReference>
<evidence type="ECO:0000256" key="1">
    <source>
        <dbReference type="ARBA" id="ARBA00001974"/>
    </source>
</evidence>
<evidence type="ECO:0000313" key="8">
    <source>
        <dbReference type="Proteomes" id="UP000582837"/>
    </source>
</evidence>
<protein>
    <recommendedName>
        <fullName evidence="9">Aminoacetone oxidase family FAD-binding enzyme</fullName>
    </recommendedName>
</protein>
<dbReference type="InterPro" id="IPR023166">
    <property type="entry name" value="BaiN-like_dom_sf"/>
</dbReference>
<organism evidence="7 8">
    <name type="scientific">Longimicrobium terrae</name>
    <dbReference type="NCBI Taxonomy" id="1639882"/>
    <lineage>
        <taxon>Bacteria</taxon>
        <taxon>Pseudomonadati</taxon>
        <taxon>Gemmatimonadota</taxon>
        <taxon>Longimicrobiia</taxon>
        <taxon>Longimicrobiales</taxon>
        <taxon>Longimicrobiaceae</taxon>
        <taxon>Longimicrobium</taxon>
    </lineage>
</organism>
<reference evidence="7 8" key="1">
    <citation type="submission" date="2020-08" db="EMBL/GenBank/DDBJ databases">
        <title>Genomic Encyclopedia of Type Strains, Phase IV (KMG-IV): sequencing the most valuable type-strain genomes for metagenomic binning, comparative biology and taxonomic classification.</title>
        <authorList>
            <person name="Goeker M."/>
        </authorList>
    </citation>
    <scope>NUCLEOTIDE SEQUENCE [LARGE SCALE GENOMIC DNA]</scope>
    <source>
        <strain evidence="7 8">DSM 29007</strain>
    </source>
</reference>
<dbReference type="PANTHER" id="PTHR42887:SF2">
    <property type="entry name" value="OS12G0638800 PROTEIN"/>
    <property type="match status" value="1"/>
</dbReference>
<dbReference type="AlphaFoldDB" id="A0A841H6T4"/>
<feature type="transmembrane region" description="Helical" evidence="4">
    <location>
        <begin position="12"/>
        <end position="29"/>
    </location>
</feature>
<dbReference type="PRINTS" id="PR00368">
    <property type="entry name" value="FADPNR"/>
</dbReference>
<dbReference type="Pfam" id="PF22780">
    <property type="entry name" value="HI0933_like_1st"/>
    <property type="match status" value="1"/>
</dbReference>
<evidence type="ECO:0000256" key="2">
    <source>
        <dbReference type="ARBA" id="ARBA00022630"/>
    </source>
</evidence>
<comment type="caution">
    <text evidence="7">The sequence shown here is derived from an EMBL/GenBank/DDBJ whole genome shotgun (WGS) entry which is preliminary data.</text>
</comment>
<keyword evidence="3" id="KW-0274">FAD</keyword>
<keyword evidence="4" id="KW-0812">Transmembrane</keyword>
<evidence type="ECO:0000256" key="3">
    <source>
        <dbReference type="ARBA" id="ARBA00022827"/>
    </source>
</evidence>
<evidence type="ECO:0000259" key="6">
    <source>
        <dbReference type="Pfam" id="PF22780"/>
    </source>
</evidence>
<evidence type="ECO:0000259" key="5">
    <source>
        <dbReference type="Pfam" id="PF03486"/>
    </source>
</evidence>
<dbReference type="Pfam" id="PF03486">
    <property type="entry name" value="HI0933_like"/>
    <property type="match status" value="1"/>
</dbReference>